<reference evidence="2" key="2">
    <citation type="submission" date="2015-01" db="EMBL/GenBank/DDBJ databases">
        <title>Evolutionary Origins and Diversification of the Mycorrhizal Mutualists.</title>
        <authorList>
            <consortium name="DOE Joint Genome Institute"/>
            <consortium name="Mycorrhizal Genomics Consortium"/>
            <person name="Kohler A."/>
            <person name="Kuo A."/>
            <person name="Nagy L.G."/>
            <person name="Floudas D."/>
            <person name="Copeland A."/>
            <person name="Barry K.W."/>
            <person name="Cichocki N."/>
            <person name="Veneault-Fourrey C."/>
            <person name="LaButti K."/>
            <person name="Lindquist E.A."/>
            <person name="Lipzen A."/>
            <person name="Lundell T."/>
            <person name="Morin E."/>
            <person name="Murat C."/>
            <person name="Riley R."/>
            <person name="Ohm R."/>
            <person name="Sun H."/>
            <person name="Tunlid A."/>
            <person name="Henrissat B."/>
            <person name="Grigoriev I.V."/>
            <person name="Hibbett D.S."/>
            <person name="Martin F."/>
        </authorList>
    </citation>
    <scope>NUCLEOTIDE SEQUENCE [LARGE SCALE GENOMIC DNA]</scope>
    <source>
        <strain evidence="2">UH-Slu-Lm8-n1</strain>
    </source>
</reference>
<sequence>MRELRQRLHTGCLSARYHPGFLYPQLACVDFQRSAIKLSRLNVRPAYTRSDS</sequence>
<proteinExistence type="predicted"/>
<dbReference type="InParanoid" id="A0A0D0B6C4"/>
<dbReference type="Proteomes" id="UP000054485">
    <property type="component" value="Unassembled WGS sequence"/>
</dbReference>
<dbReference type="AlphaFoldDB" id="A0A0D0B6C4"/>
<dbReference type="EMBL" id="KN835342">
    <property type="protein sequence ID" value="KIK39438.1"/>
    <property type="molecule type" value="Genomic_DNA"/>
</dbReference>
<dbReference type="HOGENOM" id="CLU_3088850_0_0_1"/>
<protein>
    <submittedName>
        <fullName evidence="1">Uncharacterized protein</fullName>
    </submittedName>
</protein>
<organism evidence="1 2">
    <name type="scientific">Suillus luteus UH-Slu-Lm8-n1</name>
    <dbReference type="NCBI Taxonomy" id="930992"/>
    <lineage>
        <taxon>Eukaryota</taxon>
        <taxon>Fungi</taxon>
        <taxon>Dikarya</taxon>
        <taxon>Basidiomycota</taxon>
        <taxon>Agaricomycotina</taxon>
        <taxon>Agaricomycetes</taxon>
        <taxon>Agaricomycetidae</taxon>
        <taxon>Boletales</taxon>
        <taxon>Suillineae</taxon>
        <taxon>Suillaceae</taxon>
        <taxon>Suillus</taxon>
    </lineage>
</organism>
<evidence type="ECO:0000313" key="2">
    <source>
        <dbReference type="Proteomes" id="UP000054485"/>
    </source>
</evidence>
<keyword evidence="2" id="KW-1185">Reference proteome</keyword>
<reference evidence="1 2" key="1">
    <citation type="submission" date="2014-04" db="EMBL/GenBank/DDBJ databases">
        <authorList>
            <consortium name="DOE Joint Genome Institute"/>
            <person name="Kuo A."/>
            <person name="Ruytinx J."/>
            <person name="Rineau F."/>
            <person name="Colpaert J."/>
            <person name="Kohler A."/>
            <person name="Nagy L.G."/>
            <person name="Floudas D."/>
            <person name="Copeland A."/>
            <person name="Barry K.W."/>
            <person name="Cichocki N."/>
            <person name="Veneault-Fourrey C."/>
            <person name="LaButti K."/>
            <person name="Lindquist E.A."/>
            <person name="Lipzen A."/>
            <person name="Lundell T."/>
            <person name="Morin E."/>
            <person name="Murat C."/>
            <person name="Sun H."/>
            <person name="Tunlid A."/>
            <person name="Henrissat B."/>
            <person name="Grigoriev I.V."/>
            <person name="Hibbett D.S."/>
            <person name="Martin F."/>
            <person name="Nordberg H.P."/>
            <person name="Cantor M.N."/>
            <person name="Hua S.X."/>
        </authorList>
    </citation>
    <scope>NUCLEOTIDE SEQUENCE [LARGE SCALE GENOMIC DNA]</scope>
    <source>
        <strain evidence="1 2">UH-Slu-Lm8-n1</strain>
    </source>
</reference>
<gene>
    <name evidence="1" type="ORF">CY34DRAFT_808274</name>
</gene>
<accession>A0A0D0B6C4</accession>
<evidence type="ECO:0000313" key="1">
    <source>
        <dbReference type="EMBL" id="KIK39438.1"/>
    </source>
</evidence>
<name>A0A0D0B6C4_9AGAM</name>